<evidence type="ECO:0000313" key="2">
    <source>
        <dbReference type="Proteomes" id="UP000051913"/>
    </source>
</evidence>
<comment type="caution">
    <text evidence="1">The sequence shown here is derived from an EMBL/GenBank/DDBJ whole genome shotgun (WGS) entry which is preliminary data.</text>
</comment>
<sequence length="172" mass="18490">MGIQFKKRDPAPVAGYCTEPAPIVIGKFVGPHLRAVKHAIDANSITVDQVGRDISVRGMTNSRVPATRPGPATVRKVEQAPRGIGNLFINMNRCTGILGFGAAENAIAIGQRESRPDEFHRSCSATFSKRSGTALREMCFDLGIIEIGPGIRQCLAHLRTDTVPSSPSKRLA</sequence>
<gene>
    <name evidence="1" type="ORF">CP49_29740</name>
</gene>
<dbReference type="EMBL" id="LLXX01000074">
    <property type="protein sequence ID" value="KRR08798.1"/>
    <property type="molecule type" value="Genomic_DNA"/>
</dbReference>
<proteinExistence type="predicted"/>
<protein>
    <submittedName>
        <fullName evidence="1">Uncharacterized protein</fullName>
    </submittedName>
</protein>
<dbReference type="Proteomes" id="UP000051913">
    <property type="component" value="Unassembled WGS sequence"/>
</dbReference>
<accession>A0A0R3LPD5</accession>
<dbReference type="AlphaFoldDB" id="A0A0R3LPD5"/>
<evidence type="ECO:0000313" key="1">
    <source>
        <dbReference type="EMBL" id="KRR08798.1"/>
    </source>
</evidence>
<keyword evidence="2" id="KW-1185">Reference proteome</keyword>
<organism evidence="1 2">
    <name type="scientific">Bradyrhizobium valentinum</name>
    <dbReference type="NCBI Taxonomy" id="1518501"/>
    <lineage>
        <taxon>Bacteria</taxon>
        <taxon>Pseudomonadati</taxon>
        <taxon>Pseudomonadota</taxon>
        <taxon>Alphaproteobacteria</taxon>
        <taxon>Hyphomicrobiales</taxon>
        <taxon>Nitrobacteraceae</taxon>
        <taxon>Bradyrhizobium</taxon>
    </lineage>
</organism>
<reference evidence="1 2" key="1">
    <citation type="submission" date="2014-03" db="EMBL/GenBank/DDBJ databases">
        <title>Bradyrhizobium valentinum sp. nov., isolated from effective nodules of Lupinus mariae-josephae, a lupine endemic of basic-lime soils in Eastern Spain.</title>
        <authorList>
            <person name="Duran D."/>
            <person name="Rey L."/>
            <person name="Navarro A."/>
            <person name="Busquets A."/>
            <person name="Imperial J."/>
            <person name="Ruiz-Argueso T."/>
        </authorList>
    </citation>
    <scope>NUCLEOTIDE SEQUENCE [LARGE SCALE GENOMIC DNA]</scope>
    <source>
        <strain evidence="1 2">LmjM3</strain>
    </source>
</reference>
<name>A0A0R3LPD5_9BRAD</name>